<feature type="non-terminal residue" evidence="2">
    <location>
        <position position="1"/>
    </location>
</feature>
<evidence type="ECO:0000256" key="1">
    <source>
        <dbReference type="SAM" id="MobiDB-lite"/>
    </source>
</evidence>
<proteinExistence type="predicted"/>
<reference evidence="2 3" key="1">
    <citation type="journal article" date="2018" name="Front. Plant Sci.">
        <title>Red Clover (Trifolium pratense) and Zigzag Clover (T. medium) - A Picture of Genomic Similarities and Differences.</title>
        <authorList>
            <person name="Dluhosova J."/>
            <person name="Istvanek J."/>
            <person name="Nedelnik J."/>
            <person name="Repkova J."/>
        </authorList>
    </citation>
    <scope>NUCLEOTIDE SEQUENCE [LARGE SCALE GENOMIC DNA]</scope>
    <source>
        <strain evidence="3">cv. 10/8</strain>
        <tissue evidence="2">Leaf</tissue>
    </source>
</reference>
<sequence length="55" mass="6377">PIKSRIEGWSINQAEHQHEKHQDQQPIGTTNDCYRQHEVSTHQPFRTISGRLKAG</sequence>
<organism evidence="2 3">
    <name type="scientific">Trifolium medium</name>
    <dbReference type="NCBI Taxonomy" id="97028"/>
    <lineage>
        <taxon>Eukaryota</taxon>
        <taxon>Viridiplantae</taxon>
        <taxon>Streptophyta</taxon>
        <taxon>Embryophyta</taxon>
        <taxon>Tracheophyta</taxon>
        <taxon>Spermatophyta</taxon>
        <taxon>Magnoliopsida</taxon>
        <taxon>eudicotyledons</taxon>
        <taxon>Gunneridae</taxon>
        <taxon>Pentapetalae</taxon>
        <taxon>rosids</taxon>
        <taxon>fabids</taxon>
        <taxon>Fabales</taxon>
        <taxon>Fabaceae</taxon>
        <taxon>Papilionoideae</taxon>
        <taxon>50 kb inversion clade</taxon>
        <taxon>NPAAA clade</taxon>
        <taxon>Hologalegina</taxon>
        <taxon>IRL clade</taxon>
        <taxon>Trifolieae</taxon>
        <taxon>Trifolium</taxon>
    </lineage>
</organism>
<dbReference type="EMBL" id="LXQA010511077">
    <property type="protein sequence ID" value="MCI56364.1"/>
    <property type="molecule type" value="Genomic_DNA"/>
</dbReference>
<evidence type="ECO:0000313" key="2">
    <source>
        <dbReference type="EMBL" id="MCI56364.1"/>
    </source>
</evidence>
<dbReference type="Proteomes" id="UP000265520">
    <property type="component" value="Unassembled WGS sequence"/>
</dbReference>
<keyword evidence="3" id="KW-1185">Reference proteome</keyword>
<evidence type="ECO:0000313" key="3">
    <source>
        <dbReference type="Proteomes" id="UP000265520"/>
    </source>
</evidence>
<dbReference type="AlphaFoldDB" id="A0A392T765"/>
<protein>
    <submittedName>
        <fullName evidence="2">Uncharacterized protein</fullName>
    </submittedName>
</protein>
<feature type="region of interest" description="Disordered" evidence="1">
    <location>
        <begin position="1"/>
        <end position="30"/>
    </location>
</feature>
<comment type="caution">
    <text evidence="2">The sequence shown here is derived from an EMBL/GenBank/DDBJ whole genome shotgun (WGS) entry which is preliminary data.</text>
</comment>
<accession>A0A392T765</accession>
<name>A0A392T765_9FABA</name>